<name>A0A381TMH9_9ZZZZ</name>
<organism evidence="1">
    <name type="scientific">marine metagenome</name>
    <dbReference type="NCBI Taxonomy" id="408172"/>
    <lineage>
        <taxon>unclassified sequences</taxon>
        <taxon>metagenomes</taxon>
        <taxon>ecological metagenomes</taxon>
    </lineage>
</organism>
<protein>
    <submittedName>
        <fullName evidence="1">Uncharacterized protein</fullName>
    </submittedName>
</protein>
<dbReference type="InterPro" id="IPR046150">
    <property type="entry name" value="DUF6152"/>
</dbReference>
<gene>
    <name evidence="1" type="ORF">METZ01_LOCUS69913</name>
</gene>
<dbReference type="Pfam" id="PF19649">
    <property type="entry name" value="DUF6152"/>
    <property type="match status" value="1"/>
</dbReference>
<proteinExistence type="predicted"/>
<reference evidence="1" key="1">
    <citation type="submission" date="2018-05" db="EMBL/GenBank/DDBJ databases">
        <authorList>
            <person name="Lanie J.A."/>
            <person name="Ng W.-L."/>
            <person name="Kazmierczak K.M."/>
            <person name="Andrzejewski T.M."/>
            <person name="Davidsen T.M."/>
            <person name="Wayne K.J."/>
            <person name="Tettelin H."/>
            <person name="Glass J.I."/>
            <person name="Rusch D."/>
            <person name="Podicherti R."/>
            <person name="Tsui H.-C.T."/>
            <person name="Winkler M.E."/>
        </authorList>
    </citation>
    <scope>NUCLEOTIDE SEQUENCE</scope>
</reference>
<dbReference type="EMBL" id="UINC01004817">
    <property type="protein sequence ID" value="SVA17059.1"/>
    <property type="molecule type" value="Genomic_DNA"/>
</dbReference>
<dbReference type="AlphaFoldDB" id="A0A381TMH9"/>
<evidence type="ECO:0000313" key="1">
    <source>
        <dbReference type="EMBL" id="SVA17059.1"/>
    </source>
</evidence>
<accession>A0A381TMH9</accession>
<sequence>MIIVFLLLLIAPGIVFSHHSVSLNFDQSEELTLTGKLTKISWRNPHSHFRLEVLDENGVTTEWLIEMGALNTMKRVGFKMERFVILKPISITGWEGVRNNSLFLLEATLHDGTRLICAGASCSQER</sequence>